<evidence type="ECO:0008006" key="5">
    <source>
        <dbReference type="Google" id="ProtNLM"/>
    </source>
</evidence>
<proteinExistence type="predicted"/>
<reference evidence="2 3" key="1">
    <citation type="submission" date="2019-06" db="EMBL/GenBank/DDBJ databases">
        <authorList>
            <person name="Rodrigo-Torres L."/>
            <person name="Arahal R. D."/>
            <person name="Lucena T."/>
        </authorList>
    </citation>
    <scope>NUCLEOTIDE SEQUENCE [LARGE SCALE GENOMIC DNA]</scope>
    <source>
        <strain evidence="2 3">SW08-7</strain>
    </source>
</reference>
<evidence type="ECO:0000313" key="3">
    <source>
        <dbReference type="Proteomes" id="UP000401717"/>
    </source>
</evidence>
<organism evidence="2 3">
    <name type="scientific">Methylobacterium dankookense</name>
    <dbReference type="NCBI Taxonomy" id="560405"/>
    <lineage>
        <taxon>Bacteria</taxon>
        <taxon>Pseudomonadati</taxon>
        <taxon>Pseudomonadota</taxon>
        <taxon>Alphaproteobacteria</taxon>
        <taxon>Hyphomicrobiales</taxon>
        <taxon>Methylobacteriaceae</taxon>
        <taxon>Methylobacterium</taxon>
    </lineage>
</organism>
<sequence>MQGKWRTVAEIAVEKHLTLAEAQRLVDESNCPKVFKAQGTLYLI</sequence>
<dbReference type="Proteomes" id="UP000401717">
    <property type="component" value="Unassembled WGS sequence"/>
</dbReference>
<accession>A0A564FXY4</accession>
<dbReference type="AlphaFoldDB" id="A0A564FXY4"/>
<dbReference type="EMBL" id="CABFVH010000013">
    <property type="protein sequence ID" value="VUF12734.1"/>
    <property type="molecule type" value="Genomic_DNA"/>
</dbReference>
<gene>
    <name evidence="1" type="ORF">IFDJLNFL_0338</name>
    <name evidence="2" type="ORF">MTDSW087_02427</name>
</gene>
<evidence type="ECO:0000313" key="2">
    <source>
        <dbReference type="EMBL" id="VUF12734.1"/>
    </source>
</evidence>
<keyword evidence="4" id="KW-1185">Reference proteome</keyword>
<dbReference type="Proteomes" id="UP001055303">
    <property type="component" value="Unassembled WGS sequence"/>
</dbReference>
<name>A0A564FXY4_9HYPH</name>
<evidence type="ECO:0000313" key="1">
    <source>
        <dbReference type="EMBL" id="GJD54466.1"/>
    </source>
</evidence>
<protein>
    <recommendedName>
        <fullName evidence="5">DNA-binding protein</fullName>
    </recommendedName>
</protein>
<evidence type="ECO:0000313" key="4">
    <source>
        <dbReference type="Proteomes" id="UP001055303"/>
    </source>
</evidence>
<reference evidence="1" key="3">
    <citation type="submission" date="2021-08" db="EMBL/GenBank/DDBJ databases">
        <authorList>
            <person name="Tani A."/>
            <person name="Ola A."/>
            <person name="Ogura Y."/>
            <person name="Katsura K."/>
            <person name="Hayashi T."/>
        </authorList>
    </citation>
    <scope>NUCLEOTIDE SEQUENCE</scope>
    <source>
        <strain evidence="1">DSM 22415</strain>
    </source>
</reference>
<reference evidence="1" key="2">
    <citation type="journal article" date="2021" name="Front. Microbiol.">
        <title>Comprehensive Comparative Genomics and Phenotyping of Methylobacterium Species.</title>
        <authorList>
            <person name="Alessa O."/>
            <person name="Ogura Y."/>
            <person name="Fujitani Y."/>
            <person name="Takami H."/>
            <person name="Hayashi T."/>
            <person name="Sahin N."/>
            <person name="Tani A."/>
        </authorList>
    </citation>
    <scope>NUCLEOTIDE SEQUENCE</scope>
    <source>
        <strain evidence="1">DSM 22415</strain>
    </source>
</reference>
<dbReference type="EMBL" id="BPQI01000006">
    <property type="protein sequence ID" value="GJD54466.1"/>
    <property type="molecule type" value="Genomic_DNA"/>
</dbReference>